<protein>
    <submittedName>
        <fullName evidence="2">GNAT family N-acetyltransferase</fullName>
    </submittedName>
</protein>
<dbReference type="InterPro" id="IPR000182">
    <property type="entry name" value="GNAT_dom"/>
</dbReference>
<dbReference type="InterPro" id="IPR050276">
    <property type="entry name" value="MshD_Acetyltransferase"/>
</dbReference>
<dbReference type="InterPro" id="IPR016181">
    <property type="entry name" value="Acyl_CoA_acyltransferase"/>
</dbReference>
<feature type="domain" description="N-acetyltransferase" evidence="1">
    <location>
        <begin position="24"/>
        <end position="168"/>
    </location>
</feature>
<reference evidence="2 3" key="1">
    <citation type="submission" date="2018-03" db="EMBL/GenBank/DDBJ databases">
        <title>Aerobic endospore-forming bacteria genome sequencing and assembly.</title>
        <authorList>
            <person name="Cavalcante D.A."/>
            <person name="Driks A."/>
            <person name="Putonti C."/>
            <person name="De-Souza M.T."/>
        </authorList>
    </citation>
    <scope>NUCLEOTIDE SEQUENCE [LARGE SCALE GENOMIC DNA]</scope>
    <source>
        <strain evidence="2 3">SDF0028</strain>
    </source>
</reference>
<feature type="domain" description="N-acetyltransferase" evidence="1">
    <location>
        <begin position="161"/>
        <end position="311"/>
    </location>
</feature>
<dbReference type="PANTHER" id="PTHR43617:SF20">
    <property type="entry name" value="N-ALPHA-ACETYLTRANSFERASE RIMI"/>
    <property type="match status" value="1"/>
</dbReference>
<dbReference type="EMBL" id="SADY01000001">
    <property type="protein sequence ID" value="TQR46341.1"/>
    <property type="molecule type" value="Genomic_DNA"/>
</dbReference>
<dbReference type="Pfam" id="PF13508">
    <property type="entry name" value="Acetyltransf_7"/>
    <property type="match status" value="1"/>
</dbReference>
<dbReference type="CDD" id="cd04301">
    <property type="entry name" value="NAT_SF"/>
    <property type="match status" value="1"/>
</dbReference>
<comment type="caution">
    <text evidence="2">The sequence shown here is derived from an EMBL/GenBank/DDBJ whole genome shotgun (WGS) entry which is preliminary data.</text>
</comment>
<dbReference type="Proteomes" id="UP000316208">
    <property type="component" value="Unassembled WGS sequence"/>
</dbReference>
<dbReference type="Gene3D" id="3.40.630.30">
    <property type="match status" value="2"/>
</dbReference>
<accession>A0ABY3B0D5</accession>
<evidence type="ECO:0000313" key="3">
    <source>
        <dbReference type="Proteomes" id="UP000316208"/>
    </source>
</evidence>
<dbReference type="SUPFAM" id="SSF55729">
    <property type="entry name" value="Acyl-CoA N-acyltransferases (Nat)"/>
    <property type="match status" value="2"/>
</dbReference>
<keyword evidence="3" id="KW-1185">Reference proteome</keyword>
<sequence>MHVVKYDSLKLTGLMKGSVRVEDLIIEPYQPKRDKNSIRATLCGDEQIKELLRCERMFPDGIFVARYNGITVGFLSIDGIKRKAQTMIYVSEEYRRKGIGTALMAKVDHLLTPHKIVERSMGGCMDGDRSTLQFLYKNGYYISWSSHIMEREGGYLPEQHISVRPYEDDDYETCHVLIEVAFYKLHDNLGMLPTYYFPPNENERKRMFDNKSNIYVLLVEGEIAGVGHIDGNELSHVSVRHDLQSQGYGRPFVSFLVNEIMRRGNTIVQLGVVKGNYARKLYESLGFNEKSLYHWLTKYYRPDTRMSRPPSEILSVESR</sequence>
<dbReference type="PROSITE" id="PS51186">
    <property type="entry name" value="GNAT"/>
    <property type="match status" value="2"/>
</dbReference>
<proteinExistence type="predicted"/>
<gene>
    <name evidence="2" type="ORF">C7Y44_01215</name>
</gene>
<organism evidence="2 3">
    <name type="scientific">Paenibacillus popilliae</name>
    <name type="common">Bacillus popilliae</name>
    <dbReference type="NCBI Taxonomy" id="78057"/>
    <lineage>
        <taxon>Bacteria</taxon>
        <taxon>Bacillati</taxon>
        <taxon>Bacillota</taxon>
        <taxon>Bacilli</taxon>
        <taxon>Bacillales</taxon>
        <taxon>Paenibacillaceae</taxon>
        <taxon>Paenibacillus</taxon>
    </lineage>
</organism>
<dbReference type="Pfam" id="PF13673">
    <property type="entry name" value="Acetyltransf_10"/>
    <property type="match status" value="1"/>
</dbReference>
<dbReference type="PANTHER" id="PTHR43617">
    <property type="entry name" value="L-AMINO ACID N-ACETYLTRANSFERASE"/>
    <property type="match status" value="1"/>
</dbReference>
<name>A0ABY3B0D5_PAEPP</name>
<evidence type="ECO:0000313" key="2">
    <source>
        <dbReference type="EMBL" id="TQR46341.1"/>
    </source>
</evidence>
<evidence type="ECO:0000259" key="1">
    <source>
        <dbReference type="PROSITE" id="PS51186"/>
    </source>
</evidence>